<organism evidence="1 2">
    <name type="scientific">Winogradskyella rapida</name>
    <dbReference type="NCBI Taxonomy" id="549701"/>
    <lineage>
        <taxon>Bacteria</taxon>
        <taxon>Pseudomonadati</taxon>
        <taxon>Bacteroidota</taxon>
        <taxon>Flavobacteriia</taxon>
        <taxon>Flavobacteriales</taxon>
        <taxon>Flavobacteriaceae</taxon>
        <taxon>Winogradskyella</taxon>
    </lineage>
</organism>
<sequence>MRNLGLFVLGILCGALAVYFLMHRETVVTSPPGVTAPSGVISPEQIKTLDRAYNERYSIINDSLFKNSKTGDNRSAWYNIEDLEGYLAYAKQQASNEGYILDGLRLYLGAHPDTSEGKGLTTVLLVPTGYKNVSEGGMLLLQDGGHDIEGADGLDFAGHGKPPGANYPQ</sequence>
<evidence type="ECO:0000313" key="1">
    <source>
        <dbReference type="EMBL" id="MFD1015114.1"/>
    </source>
</evidence>
<comment type="caution">
    <text evidence="1">The sequence shown here is derived from an EMBL/GenBank/DDBJ whole genome shotgun (WGS) entry which is preliminary data.</text>
</comment>
<dbReference type="EMBL" id="JBHTKM010000017">
    <property type="protein sequence ID" value="MFD1015114.1"/>
    <property type="molecule type" value="Genomic_DNA"/>
</dbReference>
<proteinExistence type="predicted"/>
<name>A0ABW3KSH1_9FLAO</name>
<dbReference type="Proteomes" id="UP001597086">
    <property type="component" value="Unassembled WGS sequence"/>
</dbReference>
<keyword evidence="2" id="KW-1185">Reference proteome</keyword>
<protein>
    <submittedName>
        <fullName evidence="1">Uncharacterized protein</fullName>
    </submittedName>
</protein>
<dbReference type="RefSeq" id="WP_386114362.1">
    <property type="nucleotide sequence ID" value="NZ_JBHTKM010000017.1"/>
</dbReference>
<accession>A0ABW3KSH1</accession>
<gene>
    <name evidence="1" type="ORF">ACFQ13_04185</name>
</gene>
<reference evidence="2" key="1">
    <citation type="journal article" date="2019" name="Int. J. Syst. Evol. Microbiol.">
        <title>The Global Catalogue of Microorganisms (GCM) 10K type strain sequencing project: providing services to taxonomists for standard genome sequencing and annotation.</title>
        <authorList>
            <consortium name="The Broad Institute Genomics Platform"/>
            <consortium name="The Broad Institute Genome Sequencing Center for Infectious Disease"/>
            <person name="Wu L."/>
            <person name="Ma J."/>
        </authorList>
    </citation>
    <scope>NUCLEOTIDE SEQUENCE [LARGE SCALE GENOMIC DNA]</scope>
    <source>
        <strain evidence="2">CCUG 56098</strain>
    </source>
</reference>
<evidence type="ECO:0000313" key="2">
    <source>
        <dbReference type="Proteomes" id="UP001597086"/>
    </source>
</evidence>